<name>A0A8D0TUC1_PIG</name>
<sequence>MATLKSNGEADSCCPTDCLEHRGSCYWFSGSEKPWPSHEKSHLCPSVSQNFIQAHMGSFYTWMGLSDPDRVWKWADGTDYETNFQ</sequence>
<feature type="domain" description="C-type lectin" evidence="1">
    <location>
        <begin position="21"/>
        <end position="85"/>
    </location>
</feature>
<dbReference type="InterPro" id="IPR016186">
    <property type="entry name" value="C-type_lectin-like/link_sf"/>
</dbReference>
<evidence type="ECO:0000313" key="2">
    <source>
        <dbReference type="Ensembl" id="ENSSSCP00015002776.1"/>
    </source>
</evidence>
<evidence type="ECO:0000259" key="1">
    <source>
        <dbReference type="PROSITE" id="PS50041"/>
    </source>
</evidence>
<dbReference type="Ensembl" id="ENSSSCT00015006738.1">
    <property type="protein sequence ID" value="ENSSSCP00015002776.1"/>
    <property type="gene ID" value="ENSSSCG00015005017.1"/>
</dbReference>
<dbReference type="Gene3D" id="3.10.100.10">
    <property type="entry name" value="Mannose-Binding Protein A, subunit A"/>
    <property type="match status" value="1"/>
</dbReference>
<dbReference type="AlphaFoldDB" id="A0A8D0TUC1"/>
<organism evidence="2 3">
    <name type="scientific">Sus scrofa</name>
    <name type="common">Pig</name>
    <dbReference type="NCBI Taxonomy" id="9823"/>
    <lineage>
        <taxon>Eukaryota</taxon>
        <taxon>Metazoa</taxon>
        <taxon>Chordata</taxon>
        <taxon>Craniata</taxon>
        <taxon>Vertebrata</taxon>
        <taxon>Euteleostomi</taxon>
        <taxon>Mammalia</taxon>
        <taxon>Eutheria</taxon>
        <taxon>Laurasiatheria</taxon>
        <taxon>Artiodactyla</taxon>
        <taxon>Suina</taxon>
        <taxon>Suidae</taxon>
        <taxon>Sus</taxon>
    </lineage>
</organism>
<dbReference type="SUPFAM" id="SSF56436">
    <property type="entry name" value="C-type lectin-like"/>
    <property type="match status" value="1"/>
</dbReference>
<proteinExistence type="predicted"/>
<accession>A0A8D0TUC1</accession>
<dbReference type="PROSITE" id="PS50041">
    <property type="entry name" value="C_TYPE_LECTIN_2"/>
    <property type="match status" value="1"/>
</dbReference>
<evidence type="ECO:0000313" key="3">
    <source>
        <dbReference type="Proteomes" id="UP000694726"/>
    </source>
</evidence>
<dbReference type="Proteomes" id="UP000694726">
    <property type="component" value="Unplaced"/>
</dbReference>
<dbReference type="InterPro" id="IPR016187">
    <property type="entry name" value="CTDL_fold"/>
</dbReference>
<reference evidence="2" key="1">
    <citation type="submission" date="2025-08" db="UniProtKB">
        <authorList>
            <consortium name="Ensembl"/>
        </authorList>
    </citation>
    <scope>IDENTIFICATION</scope>
</reference>
<dbReference type="InterPro" id="IPR001304">
    <property type="entry name" value="C-type_lectin-like"/>
</dbReference>
<protein>
    <recommendedName>
        <fullName evidence="1">C-type lectin domain-containing protein</fullName>
    </recommendedName>
</protein>